<dbReference type="AlphaFoldDB" id="A0A645E3R4"/>
<proteinExistence type="predicted"/>
<name>A0A645E3R4_9ZZZZ</name>
<sequence length="125" mass="14615">MDSPSEECCVEASSPKYENKEYRPQNEIQSDYGILARISKDDYKYIIIAGIHGYGTWITASFLNNLLRGTYQDEIYKKVFFGDNDFIAVIYGLFDTKKLYVSNENIGVHQKYCWKREASEWKQVL</sequence>
<gene>
    <name evidence="1" type="ORF">SDC9_142597</name>
</gene>
<evidence type="ECO:0000313" key="1">
    <source>
        <dbReference type="EMBL" id="MPM95443.1"/>
    </source>
</evidence>
<protein>
    <submittedName>
        <fullName evidence="1">Uncharacterized protein</fullName>
    </submittedName>
</protein>
<reference evidence="1" key="1">
    <citation type="submission" date="2019-08" db="EMBL/GenBank/DDBJ databases">
        <authorList>
            <person name="Kucharzyk K."/>
            <person name="Murdoch R.W."/>
            <person name="Higgins S."/>
            <person name="Loffler F."/>
        </authorList>
    </citation>
    <scope>NUCLEOTIDE SEQUENCE</scope>
</reference>
<comment type="caution">
    <text evidence="1">The sequence shown here is derived from an EMBL/GenBank/DDBJ whole genome shotgun (WGS) entry which is preliminary data.</text>
</comment>
<accession>A0A645E3R4</accession>
<organism evidence="1">
    <name type="scientific">bioreactor metagenome</name>
    <dbReference type="NCBI Taxonomy" id="1076179"/>
    <lineage>
        <taxon>unclassified sequences</taxon>
        <taxon>metagenomes</taxon>
        <taxon>ecological metagenomes</taxon>
    </lineage>
</organism>
<dbReference type="EMBL" id="VSSQ01041937">
    <property type="protein sequence ID" value="MPM95443.1"/>
    <property type="molecule type" value="Genomic_DNA"/>
</dbReference>